<feature type="domain" description="Aromatic amino acid beta-eliminating lyase/threonine aldolase" evidence="4">
    <location>
        <begin position="20"/>
        <end position="224"/>
    </location>
</feature>
<protein>
    <submittedName>
        <fullName evidence="5">Aminotransferase class I/II-fold pyridoxal phosphate-dependent enzyme</fullName>
    </submittedName>
</protein>
<gene>
    <name evidence="5" type="ORF">FYJ34_09000</name>
</gene>
<dbReference type="InterPro" id="IPR001597">
    <property type="entry name" value="ArAA_b-elim_lyase/Thr_aldolase"/>
</dbReference>
<dbReference type="GO" id="GO:0006520">
    <property type="term" value="P:amino acid metabolic process"/>
    <property type="evidence" value="ECO:0007669"/>
    <property type="project" value="InterPro"/>
</dbReference>
<dbReference type="InterPro" id="IPR015422">
    <property type="entry name" value="PyrdxlP-dep_Trfase_small"/>
</dbReference>
<dbReference type="InterPro" id="IPR015421">
    <property type="entry name" value="PyrdxlP-dep_Trfase_major"/>
</dbReference>
<accession>A0A6N7V2K0</accession>
<dbReference type="Pfam" id="PF01212">
    <property type="entry name" value="Beta_elim_lyase"/>
    <property type="match status" value="1"/>
</dbReference>
<comment type="cofactor">
    <cofactor evidence="1">
        <name>pyridoxal 5'-phosphate</name>
        <dbReference type="ChEBI" id="CHEBI:597326"/>
    </cofactor>
</comment>
<evidence type="ECO:0000256" key="1">
    <source>
        <dbReference type="ARBA" id="ARBA00001933"/>
    </source>
</evidence>
<dbReference type="SUPFAM" id="SSF53383">
    <property type="entry name" value="PLP-dependent transferases"/>
    <property type="match status" value="1"/>
</dbReference>
<dbReference type="Gene3D" id="3.40.640.10">
    <property type="entry name" value="Type I PLP-dependent aspartate aminotransferase-like (Major domain)"/>
    <property type="match status" value="1"/>
</dbReference>
<dbReference type="EMBL" id="VULY01000018">
    <property type="protein sequence ID" value="MSR94387.1"/>
    <property type="molecule type" value="Genomic_DNA"/>
</dbReference>
<reference evidence="5 6" key="1">
    <citation type="submission" date="2019-08" db="EMBL/GenBank/DDBJ databases">
        <title>In-depth cultivation of the pig gut microbiome towards novel bacterial diversity and tailored functional studies.</title>
        <authorList>
            <person name="Wylensek D."/>
            <person name="Hitch T.C.A."/>
            <person name="Clavel T."/>
        </authorList>
    </citation>
    <scope>NUCLEOTIDE SEQUENCE [LARGE SCALE GENOMIC DNA]</scope>
    <source>
        <strain evidence="5 6">68-1-5</strain>
    </source>
</reference>
<dbReference type="Proteomes" id="UP000434409">
    <property type="component" value="Unassembled WGS sequence"/>
</dbReference>
<dbReference type="InterPro" id="IPR015424">
    <property type="entry name" value="PyrdxlP-dep_Trfase"/>
</dbReference>
<dbReference type="RefSeq" id="WP_154478023.1">
    <property type="nucleotide sequence ID" value="NZ_VULY01000018.1"/>
</dbReference>
<dbReference type="PANTHER" id="PTHR48097:SF5">
    <property type="entry name" value="LOW SPECIFICITY L-THREONINE ALDOLASE"/>
    <property type="match status" value="1"/>
</dbReference>
<keyword evidence="6" id="KW-1185">Reference proteome</keyword>
<name>A0A6N7V2K0_9FIRM</name>
<comment type="caution">
    <text evidence="5">The sequence shown here is derived from an EMBL/GenBank/DDBJ whole genome shotgun (WGS) entry which is preliminary data.</text>
</comment>
<proteinExistence type="inferred from homology"/>
<keyword evidence="5" id="KW-0032">Aminotransferase</keyword>
<evidence type="ECO:0000313" key="5">
    <source>
        <dbReference type="EMBL" id="MSR94387.1"/>
    </source>
</evidence>
<sequence length="344" mass="38640">MIRFQNDYGEGAHPLLLKRLAETNMEQTEGYGEDRYCRQAAQKIKEQCALKEGEVHFFVGGTQTNLTVIGSVLRPHQGVIAADTGHIQVHETGAIEALGHKVLTVPEQDGKLTAKQVEEVCDRHWKDASREYTVQPGMVYLSHPTECGTLYTKKELEELSAICRRRGLPLFLDGARLGYGLTSPASELTLADIAGLTDLFYIGGTKVGALFGEALVITRPELARDFRYLIKQKGALLAKGRLLGLQFDTLFTDELYFRISQEAVEKALLLKAAFLKKGYSLRYDSYTNQQFPILPEKDRKKLEETYGFTFWEEMGEGKSAVRFCTSWATTEEAIRQLVEDIEAL</sequence>
<dbReference type="GO" id="GO:0008483">
    <property type="term" value="F:transaminase activity"/>
    <property type="evidence" value="ECO:0007669"/>
    <property type="project" value="UniProtKB-KW"/>
</dbReference>
<evidence type="ECO:0000313" key="6">
    <source>
        <dbReference type="Proteomes" id="UP000434409"/>
    </source>
</evidence>
<evidence type="ECO:0000256" key="2">
    <source>
        <dbReference type="ARBA" id="ARBA00006966"/>
    </source>
</evidence>
<evidence type="ECO:0000259" key="4">
    <source>
        <dbReference type="Pfam" id="PF01212"/>
    </source>
</evidence>
<evidence type="ECO:0000256" key="3">
    <source>
        <dbReference type="ARBA" id="ARBA00022898"/>
    </source>
</evidence>
<comment type="similarity">
    <text evidence="2">Belongs to the threonine aldolase family.</text>
</comment>
<keyword evidence="3" id="KW-0663">Pyridoxal phosphate</keyword>
<dbReference type="Gene3D" id="3.90.1150.10">
    <property type="entry name" value="Aspartate Aminotransferase, domain 1"/>
    <property type="match status" value="1"/>
</dbReference>
<keyword evidence="5" id="KW-0808">Transferase</keyword>
<dbReference type="PANTHER" id="PTHR48097">
    <property type="entry name" value="L-THREONINE ALDOLASE-RELATED"/>
    <property type="match status" value="1"/>
</dbReference>
<dbReference type="GO" id="GO:0016829">
    <property type="term" value="F:lyase activity"/>
    <property type="evidence" value="ECO:0007669"/>
    <property type="project" value="InterPro"/>
</dbReference>
<organism evidence="5 6">
    <name type="scientific">Suipraeoptans intestinalis</name>
    <dbReference type="NCBI Taxonomy" id="2606628"/>
    <lineage>
        <taxon>Bacteria</taxon>
        <taxon>Bacillati</taxon>
        <taxon>Bacillota</taxon>
        <taxon>Clostridia</taxon>
        <taxon>Lachnospirales</taxon>
        <taxon>Lachnospiraceae</taxon>
        <taxon>Suipraeoptans</taxon>
    </lineage>
</organism>
<dbReference type="AlphaFoldDB" id="A0A6N7V2K0"/>